<protein>
    <submittedName>
        <fullName evidence="2">Uncharacterized protein</fullName>
    </submittedName>
</protein>
<gene>
    <name evidence="2" type="ORF">SLS63_006778</name>
</gene>
<comment type="caution">
    <text evidence="2">The sequence shown here is derived from an EMBL/GenBank/DDBJ whole genome shotgun (WGS) entry which is preliminary data.</text>
</comment>
<feature type="compositionally biased region" description="Polar residues" evidence="1">
    <location>
        <begin position="40"/>
        <end position="50"/>
    </location>
</feature>
<dbReference type="EMBL" id="JAKNSF020000034">
    <property type="protein sequence ID" value="KAK7728330.1"/>
    <property type="molecule type" value="Genomic_DNA"/>
</dbReference>
<sequence>MSFENQGVESESFNYTNGQLNYDESLASVQRAFSGGLDANRNTVPLSNPTPDFHDSQPAAMPMSNFESHDWANTEYQPPGPNTISNGLTGVDDSSAGVYWFWNTVWNENPLRKGQAILCDIDGHYAGGAECPGNSAAEQPDWPGAKYGKAFALRVSGKTTAMHCDTQWLDEGPFGERNLARKQMAAFLWENVVGRKGPVVWWCGSESYIRAKIVTATPALLANVACSAGLESYSVAGSQVLDIRSTFFDDSCRFVAEDDGFVDDVSAYPTMLPVMDLADEMVSIRRH</sequence>
<dbReference type="Proteomes" id="UP001430848">
    <property type="component" value="Unassembled WGS sequence"/>
</dbReference>
<organism evidence="2 3">
    <name type="scientific">Diaporthe eres</name>
    <name type="common">Phomopsis oblonga</name>
    <dbReference type="NCBI Taxonomy" id="83184"/>
    <lineage>
        <taxon>Eukaryota</taxon>
        <taxon>Fungi</taxon>
        <taxon>Dikarya</taxon>
        <taxon>Ascomycota</taxon>
        <taxon>Pezizomycotina</taxon>
        <taxon>Sordariomycetes</taxon>
        <taxon>Sordariomycetidae</taxon>
        <taxon>Diaporthales</taxon>
        <taxon>Diaporthaceae</taxon>
        <taxon>Diaporthe</taxon>
        <taxon>Diaporthe eres species complex</taxon>
    </lineage>
</organism>
<feature type="region of interest" description="Disordered" evidence="1">
    <location>
        <begin position="40"/>
        <end position="64"/>
    </location>
</feature>
<evidence type="ECO:0000313" key="2">
    <source>
        <dbReference type="EMBL" id="KAK7728330.1"/>
    </source>
</evidence>
<reference evidence="2 3" key="1">
    <citation type="submission" date="2024-02" db="EMBL/GenBank/DDBJ databases">
        <title>De novo assembly and annotation of 12 fungi associated with fruit tree decline syndrome in Ontario, Canada.</title>
        <authorList>
            <person name="Sulman M."/>
            <person name="Ellouze W."/>
            <person name="Ilyukhin E."/>
        </authorList>
    </citation>
    <scope>NUCLEOTIDE SEQUENCE [LARGE SCALE GENOMIC DNA]</scope>
    <source>
        <strain evidence="2 3">M169</strain>
    </source>
</reference>
<accession>A0ABR1P7F8</accession>
<evidence type="ECO:0000313" key="3">
    <source>
        <dbReference type="Proteomes" id="UP001430848"/>
    </source>
</evidence>
<name>A0ABR1P7F8_DIAER</name>
<keyword evidence="3" id="KW-1185">Reference proteome</keyword>
<evidence type="ECO:0000256" key="1">
    <source>
        <dbReference type="SAM" id="MobiDB-lite"/>
    </source>
</evidence>
<proteinExistence type="predicted"/>